<dbReference type="GO" id="GO:0006465">
    <property type="term" value="P:signal peptide processing"/>
    <property type="evidence" value="ECO:0007669"/>
    <property type="project" value="TreeGrafter"/>
</dbReference>
<dbReference type="Pfam" id="PF06750">
    <property type="entry name" value="A24_N_bact"/>
    <property type="match status" value="1"/>
</dbReference>
<dbReference type="OrthoDB" id="9789291at2"/>
<dbReference type="EMBL" id="NGJX01000012">
    <property type="protein sequence ID" value="RSU00349.1"/>
    <property type="molecule type" value="Genomic_DNA"/>
</dbReference>
<organism evidence="3 4">
    <name type="scientific">Vagococcus fluvialis</name>
    <dbReference type="NCBI Taxonomy" id="2738"/>
    <lineage>
        <taxon>Bacteria</taxon>
        <taxon>Bacillati</taxon>
        <taxon>Bacillota</taxon>
        <taxon>Bacilli</taxon>
        <taxon>Lactobacillales</taxon>
        <taxon>Enterococcaceae</taxon>
        <taxon>Vagococcus</taxon>
    </lineage>
</organism>
<dbReference type="PANTHER" id="PTHR30487">
    <property type="entry name" value="TYPE 4 PREPILIN-LIKE PROTEINS LEADER PEPTIDE-PROCESSING ENZYME"/>
    <property type="match status" value="1"/>
</dbReference>
<dbReference type="Proteomes" id="UP000288197">
    <property type="component" value="Unassembled WGS sequence"/>
</dbReference>
<keyword evidence="1" id="KW-0812">Transmembrane</keyword>
<reference evidence="3 4" key="1">
    <citation type="submission" date="2017-05" db="EMBL/GenBank/DDBJ databases">
        <title>Vagococcus spp. assemblies.</title>
        <authorList>
            <person name="Gulvik C.A."/>
        </authorList>
    </citation>
    <scope>NUCLEOTIDE SEQUENCE [LARGE SCALE GENOMIC DNA]</scope>
    <source>
        <strain evidence="3 4">NCFB 2497</strain>
    </source>
</reference>
<feature type="transmembrane region" description="Helical" evidence="1">
    <location>
        <begin position="12"/>
        <end position="34"/>
    </location>
</feature>
<keyword evidence="1" id="KW-1133">Transmembrane helix</keyword>
<dbReference type="GO" id="GO:0004190">
    <property type="term" value="F:aspartic-type endopeptidase activity"/>
    <property type="evidence" value="ECO:0007669"/>
    <property type="project" value="TreeGrafter"/>
</dbReference>
<feature type="domain" description="Prepilin peptidase A24 N-terminal" evidence="2">
    <location>
        <begin position="19"/>
        <end position="99"/>
    </location>
</feature>
<accession>A0A430A1X8</accession>
<sequence length="102" mass="11761">MLDMSIKEYLILNCLIFMFGSSLGSFFILVISRVANKQSIVLPKSHCTSCKNKLSWYEMIPVFSWIYLHGKCRKCKTRIPISYVLIESFSGLLMLVCYHLLG</sequence>
<dbReference type="InterPro" id="IPR050882">
    <property type="entry name" value="Prepilin_peptidase/N-MTase"/>
</dbReference>
<evidence type="ECO:0000256" key="1">
    <source>
        <dbReference type="SAM" id="Phobius"/>
    </source>
</evidence>
<feature type="transmembrane region" description="Helical" evidence="1">
    <location>
        <begin position="82"/>
        <end position="101"/>
    </location>
</feature>
<comment type="caution">
    <text evidence="3">The sequence shown here is derived from an EMBL/GenBank/DDBJ whole genome shotgun (WGS) entry which is preliminary data.</text>
</comment>
<keyword evidence="1" id="KW-0472">Membrane</keyword>
<protein>
    <recommendedName>
        <fullName evidence="2">Prepilin peptidase A24 N-terminal domain-containing protein</fullName>
    </recommendedName>
</protein>
<dbReference type="PANTHER" id="PTHR30487:SF0">
    <property type="entry name" value="PREPILIN LEADER PEPTIDASE_N-METHYLTRANSFERASE-RELATED"/>
    <property type="match status" value="1"/>
</dbReference>
<keyword evidence="4" id="KW-1185">Reference proteome</keyword>
<gene>
    <name evidence="3" type="ORF">CBF32_10825</name>
</gene>
<evidence type="ECO:0000259" key="2">
    <source>
        <dbReference type="Pfam" id="PF06750"/>
    </source>
</evidence>
<proteinExistence type="predicted"/>
<dbReference type="AlphaFoldDB" id="A0A430A1X8"/>
<evidence type="ECO:0000313" key="3">
    <source>
        <dbReference type="EMBL" id="RSU00349.1"/>
    </source>
</evidence>
<dbReference type="RefSeq" id="WP_114290228.1">
    <property type="nucleotide sequence ID" value="NZ_CP081461.1"/>
</dbReference>
<dbReference type="GO" id="GO:0005886">
    <property type="term" value="C:plasma membrane"/>
    <property type="evidence" value="ECO:0007669"/>
    <property type="project" value="TreeGrafter"/>
</dbReference>
<name>A0A430A1X8_9ENTE</name>
<evidence type="ECO:0000313" key="4">
    <source>
        <dbReference type="Proteomes" id="UP000288197"/>
    </source>
</evidence>
<dbReference type="InterPro" id="IPR010627">
    <property type="entry name" value="Prepilin_pept_A24_N"/>
</dbReference>